<dbReference type="InterPro" id="IPR048307">
    <property type="entry name" value="STT3_N"/>
</dbReference>
<keyword evidence="10" id="KW-1133">Transmembrane helix</keyword>
<keyword evidence="5" id="KW-0677">Repeat</keyword>
<feature type="transmembrane region" description="Helical" evidence="10">
    <location>
        <begin position="20"/>
        <end position="44"/>
    </location>
</feature>
<comment type="subcellular location">
    <subcellularLocation>
        <location evidence="2">Cytoplasm</location>
    </subcellularLocation>
    <subcellularLocation>
        <location evidence="1">Nucleus speckle</location>
    </subcellularLocation>
</comment>
<dbReference type="Gene3D" id="3.40.50.12610">
    <property type="match status" value="1"/>
</dbReference>
<evidence type="ECO:0000256" key="10">
    <source>
        <dbReference type="SAM" id="Phobius"/>
    </source>
</evidence>
<feature type="domain" description="Tc1-like transposase DDE" evidence="13">
    <location>
        <begin position="1103"/>
        <end position="1149"/>
    </location>
</feature>
<feature type="region of interest" description="Disordered" evidence="9">
    <location>
        <begin position="377"/>
        <end position="396"/>
    </location>
</feature>
<feature type="domain" description="STT3/PglB/AglB core" evidence="15">
    <location>
        <begin position="487"/>
        <end position="544"/>
    </location>
</feature>
<feature type="transmembrane region" description="Helical" evidence="10">
    <location>
        <begin position="182"/>
        <end position="203"/>
    </location>
</feature>
<keyword evidence="10" id="KW-0812">Transmembrane</keyword>
<evidence type="ECO:0000313" key="17">
    <source>
        <dbReference type="EMBL" id="KAJ4448193.1"/>
    </source>
</evidence>
<reference evidence="17 18" key="1">
    <citation type="journal article" date="2022" name="Allergy">
        <title>Genome assembly and annotation of Periplaneta americana reveal a comprehensive cockroach allergen profile.</title>
        <authorList>
            <person name="Wang L."/>
            <person name="Xiong Q."/>
            <person name="Saelim N."/>
            <person name="Wang L."/>
            <person name="Nong W."/>
            <person name="Wan A.T."/>
            <person name="Shi M."/>
            <person name="Liu X."/>
            <person name="Cao Q."/>
            <person name="Hui J.H.L."/>
            <person name="Sookrung N."/>
            <person name="Leung T.F."/>
            <person name="Tungtrongchitr A."/>
            <person name="Tsui S.K.W."/>
        </authorList>
    </citation>
    <scope>NUCLEOTIDE SEQUENCE [LARGE SCALE GENOMIC DNA]</scope>
    <source>
        <strain evidence="17">PWHHKU_190912</strain>
    </source>
</reference>
<dbReference type="Pfam" id="PF02516">
    <property type="entry name" value="STT3"/>
    <property type="match status" value="1"/>
</dbReference>
<dbReference type="InterPro" id="IPR011989">
    <property type="entry name" value="ARM-like"/>
</dbReference>
<dbReference type="PANTHER" id="PTHR32170">
    <property type="entry name" value="PROTEASOME ACTIVATOR COMPLEX SUBUNIT 4"/>
    <property type="match status" value="1"/>
</dbReference>
<dbReference type="InterPro" id="IPR032430">
    <property type="entry name" value="Blm10_mid"/>
</dbReference>
<feature type="transmembrane region" description="Helical" evidence="10">
    <location>
        <begin position="56"/>
        <end position="74"/>
    </location>
</feature>
<keyword evidence="6" id="KW-0227">DNA damage</keyword>
<evidence type="ECO:0000259" key="16">
    <source>
        <dbReference type="Pfam" id="PF23096"/>
    </source>
</evidence>
<comment type="similarity">
    <text evidence="3">Belongs to the BLM10 family.</text>
</comment>
<feature type="domain" description="Oligosaccharyl transferase STT3 N-terminal" evidence="11">
    <location>
        <begin position="1"/>
        <end position="358"/>
    </location>
</feature>
<feature type="transmembrane region" description="Helical" evidence="10">
    <location>
        <begin position="80"/>
        <end position="100"/>
    </location>
</feature>
<feature type="domain" description="Proteasome activator complex subunit 4 C-terminal" evidence="12">
    <location>
        <begin position="2791"/>
        <end position="2875"/>
    </location>
</feature>
<dbReference type="InterPro" id="IPR038717">
    <property type="entry name" value="Tc1-like_DDE_dom"/>
</dbReference>
<feature type="transmembrane region" description="Helical" evidence="10">
    <location>
        <begin position="327"/>
        <end position="345"/>
    </location>
</feature>
<keyword evidence="8" id="KW-0539">Nucleus</keyword>
<evidence type="ECO:0000256" key="7">
    <source>
        <dbReference type="ARBA" id="ARBA00023204"/>
    </source>
</evidence>
<dbReference type="Gene3D" id="3.30.420.10">
    <property type="entry name" value="Ribonuclease H-like superfamily/Ribonuclease H"/>
    <property type="match status" value="1"/>
</dbReference>
<comment type="caution">
    <text evidence="17">The sequence shown here is derived from an EMBL/GenBank/DDBJ whole genome shotgun (WGS) entry which is preliminary data.</text>
</comment>
<evidence type="ECO:0000313" key="18">
    <source>
        <dbReference type="Proteomes" id="UP001148838"/>
    </source>
</evidence>
<evidence type="ECO:0000259" key="13">
    <source>
        <dbReference type="Pfam" id="PF13358"/>
    </source>
</evidence>
<evidence type="ECO:0000256" key="4">
    <source>
        <dbReference type="ARBA" id="ARBA00022490"/>
    </source>
</evidence>
<feature type="transmembrane region" description="Helical" evidence="10">
    <location>
        <begin position="239"/>
        <end position="265"/>
    </location>
</feature>
<keyword evidence="7" id="KW-0234">DNA repair</keyword>
<accession>A0ABQ8TPG6</accession>
<feature type="transmembrane region" description="Helical" evidence="10">
    <location>
        <begin position="298"/>
        <end position="320"/>
    </location>
</feature>
<feature type="domain" description="Proteasome activator Blm10 middle HEAT repeats region" evidence="14">
    <location>
        <begin position="1355"/>
        <end position="1834"/>
    </location>
</feature>
<dbReference type="Pfam" id="PF13358">
    <property type="entry name" value="DDE_3"/>
    <property type="match status" value="1"/>
</dbReference>
<evidence type="ECO:0000259" key="15">
    <source>
        <dbReference type="Pfam" id="PF21436"/>
    </source>
</evidence>
<evidence type="ECO:0008006" key="19">
    <source>
        <dbReference type="Google" id="ProtNLM"/>
    </source>
</evidence>
<evidence type="ECO:0000256" key="9">
    <source>
        <dbReference type="SAM" id="MobiDB-lite"/>
    </source>
</evidence>
<feature type="transmembrane region" description="Helical" evidence="10">
    <location>
        <begin position="150"/>
        <end position="170"/>
    </location>
</feature>
<evidence type="ECO:0000256" key="5">
    <source>
        <dbReference type="ARBA" id="ARBA00022737"/>
    </source>
</evidence>
<protein>
    <recommendedName>
        <fullName evidence="19">Dolichyl-diphosphooligosaccharide--protein glycotransferase</fullName>
    </recommendedName>
</protein>
<dbReference type="InterPro" id="IPR035309">
    <property type="entry name" value="PSME4"/>
</dbReference>
<name>A0ABQ8TPG6_PERAM</name>
<evidence type="ECO:0000259" key="14">
    <source>
        <dbReference type="Pfam" id="PF16507"/>
    </source>
</evidence>
<evidence type="ECO:0000256" key="2">
    <source>
        <dbReference type="ARBA" id="ARBA00004496"/>
    </source>
</evidence>
<dbReference type="Gene3D" id="1.25.10.10">
    <property type="entry name" value="Leucine-rich Repeat Variant"/>
    <property type="match status" value="1"/>
</dbReference>
<feature type="transmembrane region" description="Helical" evidence="10">
    <location>
        <begin position="209"/>
        <end position="227"/>
    </location>
</feature>
<feature type="transmembrane region" description="Helical" evidence="10">
    <location>
        <begin position="425"/>
        <end position="445"/>
    </location>
</feature>
<keyword evidence="18" id="KW-1185">Reference proteome</keyword>
<dbReference type="InterPro" id="IPR036397">
    <property type="entry name" value="RNaseH_sf"/>
</dbReference>
<dbReference type="Pfam" id="PF16507">
    <property type="entry name" value="HEAT_PSME4_mid"/>
    <property type="match status" value="1"/>
</dbReference>
<dbReference type="Pfam" id="PF21436">
    <property type="entry name" value="STT3-PglB_core"/>
    <property type="match status" value="1"/>
</dbReference>
<evidence type="ECO:0000256" key="3">
    <source>
        <dbReference type="ARBA" id="ARBA00005739"/>
    </source>
</evidence>
<evidence type="ECO:0000256" key="8">
    <source>
        <dbReference type="ARBA" id="ARBA00023242"/>
    </source>
</evidence>
<feature type="transmembrane region" description="Helical" evidence="10">
    <location>
        <begin position="121"/>
        <end position="144"/>
    </location>
</feature>
<organism evidence="17 18">
    <name type="scientific">Periplaneta americana</name>
    <name type="common">American cockroach</name>
    <name type="synonym">Blatta americana</name>
    <dbReference type="NCBI Taxonomy" id="6978"/>
    <lineage>
        <taxon>Eukaryota</taxon>
        <taxon>Metazoa</taxon>
        <taxon>Ecdysozoa</taxon>
        <taxon>Arthropoda</taxon>
        <taxon>Hexapoda</taxon>
        <taxon>Insecta</taxon>
        <taxon>Pterygota</taxon>
        <taxon>Neoptera</taxon>
        <taxon>Polyneoptera</taxon>
        <taxon>Dictyoptera</taxon>
        <taxon>Blattodea</taxon>
        <taxon>Blattoidea</taxon>
        <taxon>Blattidae</taxon>
        <taxon>Blattinae</taxon>
        <taxon>Periplaneta</taxon>
    </lineage>
</organism>
<gene>
    <name evidence="17" type="ORF">ANN_10206</name>
</gene>
<dbReference type="Pfam" id="PF11919">
    <property type="entry name" value="PSME4_C"/>
    <property type="match status" value="1"/>
</dbReference>
<dbReference type="InterPro" id="IPR055455">
    <property type="entry name" value="HEAT_PSME4"/>
</dbReference>
<evidence type="ECO:0000256" key="1">
    <source>
        <dbReference type="ARBA" id="ARBA00004324"/>
    </source>
</evidence>
<feature type="domain" description="Proteasome activator complex subunit 4-like HEAT repeat-like" evidence="16">
    <location>
        <begin position="2201"/>
        <end position="2482"/>
    </location>
</feature>
<dbReference type="SUPFAM" id="SSF48371">
    <property type="entry name" value="ARM repeat"/>
    <property type="match status" value="2"/>
</dbReference>
<dbReference type="InterPro" id="IPR016024">
    <property type="entry name" value="ARM-type_fold"/>
</dbReference>
<dbReference type="Proteomes" id="UP001148838">
    <property type="component" value="Unassembled WGS sequence"/>
</dbReference>
<dbReference type="PANTHER" id="PTHR32170:SF3">
    <property type="entry name" value="PROTEASOME ACTIVATOR COMPLEX SUBUNIT 4"/>
    <property type="match status" value="1"/>
</dbReference>
<keyword evidence="10" id="KW-0472">Membrane</keyword>
<dbReference type="Pfam" id="PF23096">
    <property type="entry name" value="HEAT_PSME4"/>
    <property type="match status" value="1"/>
</dbReference>
<keyword evidence="4" id="KW-0963">Cytoplasm</keyword>
<evidence type="ECO:0000259" key="11">
    <source>
        <dbReference type="Pfam" id="PF02516"/>
    </source>
</evidence>
<evidence type="ECO:0000256" key="6">
    <source>
        <dbReference type="ARBA" id="ARBA00022763"/>
    </source>
</evidence>
<dbReference type="EMBL" id="JAJSOF020000005">
    <property type="protein sequence ID" value="KAJ4448193.1"/>
    <property type="molecule type" value="Genomic_DNA"/>
</dbReference>
<evidence type="ECO:0000259" key="12">
    <source>
        <dbReference type="Pfam" id="PF11919"/>
    </source>
</evidence>
<sequence length="2875" mass="330111">MVKNGIYNFLNWFDERAWYPLGRIVGGTVYPGLMLTSGSIHYVLHTLNIPVHIRDICVFLAPTFSGLTAISTYLLTKELWSPGAGLFAACFIAIVPGYISRSVAGSYDNEGIAIFALQFTYYLWVKAVKTGSIFWSCMTALSYFYMVSAWGGYVFIINLIPLHVFTLLVMGRYSNRLFTSYTTFYILGLLLSMQIPFVGFQPIRTSEHMAASGVFALLIAMGVLKYLQSVLSKAEFKYFFMVSALLAPVLVFLTVVGLTYAGIIAPWSGRFYSLWDTGYAKIHIPIIASVSEHQPTTWFSFFFDLHILVTTFPVGLWYCIKSITDERVFVVLYALSAVYFAGVMVRLMLTLTPVVCVLSGVAFSRLLELYLKEEENPQATDSDSEDEGSGERNSRNMYDKAGKLRKMKHEQQKESDGLGVNIRSIVIVAVLMMLMMFAVHCTWVTSNAYSSPSIVLASYSHDGSRQILDDFREAYYWLSQNTDNDARVMSWWDYGYQIAGMANRTTLVDNNTWNNSHIALVGKAMSSNESEAYKIMVSLDVDYVLVIFGGVIGYSGDDINKFLWMVRIAEGEHPKDIRESDYFTDRGEFRVDAEGTPTLLNSLMYKLSYYKFGEFKLDYRSPAGFDRTRNVIIGNKNFELTYLEEAYTTEHWLVRIYKVKKPDEFNRPRIPVSERKIKRSKIFVSKKTNKRKKGTIKNKPTVVKEVVIIVIMEEEDRENVNERTKRLGFKPQREIVYCKLLPYANQLDEESVRMLSEIKANLGRAVMMREMRPGCGMWTARLNKTHGFKVPPGRLAQPPAWLSRLRRLPAGLKLRSGANSISAWADYLKPLEIQSDYLSWDLNPEPPVVSSVSEPPPVQVTLAAMASAGPMSARNLYVKLYGMKFSKEDHLTLIHLMYQLVTIPNLEPWLVSKFAQALIMLLKKKELISPEELELAWEPLYDLCKRIMSTSPGAIGMYRYFSREGIHRYQNSGEVKNRPIPGRPRISLLEEDALLFETVRLDPFQTANEIRAASNFPGSSQTMISSLRNRSIRSRRAAQMEILGEAQAVNRLAFATNRVDFDWRNVIFSEETTISSDYEGPVRVCREDGLRHDQCYVHRRQGNQPVHYAASIQRWFQRRPEIEIINWPPMSPDLNVIENLWAELKKRRIVTYAHRRPRNRDELWDQGVDTWEDLAGDQNLFHNLVTFMPDRLRAVIEADAFKVVTFSYSYFPASATQAILDMFRPRLCPFDSGTMCATVETLEWFLPIALPPEKSSLGYELWFHEFMNLWEVCHNAPAWEGDIMWLMARLASCNIGYIDWEPYIPLMFTRFLRSLNLPVSYKNVQSSKHHKIDTAPIALWITSVLGGGSSAQKYLDKFMKALESYFHPANFGRWLMKLKDLLRKLPYYFIQRLHMERYKKLTWETPVPSSHKLSEEDITNFVESIKPVAMQAMFSKLGLAEVSQALQHLATLRPTIIIPQVVERMYATLETLTEPHKLTAAMQCVVAVARPMVQGGNFKEGRTHVIPLLMSTLPGIDPNDIKKCFVTFQFISTFATLVPIVDCSSASEHWKDLTEEEETICLATAHFEDFVLQFLDRCFTLVESSSLEMTRLEREEDKRSKLENMAEGAISSTCTTVLTQTSSQIFKSALKKLHSFVTGRILETKVAGHFMATMVRSFAKVNPEETLRMLVPHFCNTILTLVDSDDVLKEEILDNELLYNLLLLSEVVECRGNAILPYMDQLTQVMDRTLHLTCREGYLSSSCILRHILCSLTAIMPVDYRSITGSFDRPIKDYLPIRDWGKPGNPYNMQLKWYVPGDKEVACVQSLISRYLPPELKRLESFINDEIQLTREELQCSLGIVIAVLGCRSMLPVWEEPPVKLIDSCLAITPFMPTVDVGVGNVTMPDGSNVRKTIADTINRLQIKLLNCREDDTKSFFSLIVLWEYLLIDRFGSRSSFEVHWKNFRVVKKVLEDKLVGQKRHLRAMLIDRTMLQHESLLERSSVCLTETHRQIMLNLLTLSTSHYSEVRSRAQLKLFTALDQFSYSYTVLIPHLLKYLQQDSNQFHEQFKGSLYVLLGPKQNPLVTRHDWEMLMNLWPAIVRTKPSEKLSVIRLMENVVESVHKHFPTITISLEIPEKCLEAARKLWTSSPHPCFSIVSSEEIAIGVKNLEERNHYNSKQYLALLNALMDAIEQENLHWRYHSMALSFLRDLVHPDLAYPPRIVRYFLHTLIHDSLELRKIAIRSTVFLLKQQKRNHKKIPIDPLSFSQDKTGGAGDRANNRWVQYRSETRPQTAQAWDEPCYLHKPYHGFYCWPKQVEVYAPSSEQPTLDRTHDDLTPAEKEVDLFFSDQKNVDKLINFLSLEEKKGKDKFNGYRFIMFKGLFRNHGDRHIKFFLPHLERLVTDKHESNQRCAAEIIAGIIRGAKHWPFHKVSAMWKLLIPIVRLALLNMTVETVADWGICFATASENRDPNRHHWLLELLIEDPLRDEASFIECGRLYTLQGALNQQEWRVAELFQRLLNYLKPFLTHPFQNVRDRLGSVITNIFEPDILLNGGHRTSSPHISDFVSELVPQLALLYQIGPKTLETYNNHIHLKNKSSEEGTDHVGEATDLLQKVQVNSEERDVAIRLLKTVCRWITGSITRAQFATVEEYYEFFPLICLMSSYEADEELSKTCVTTLAMLGQAFTLPQRVPVVLSSVSKVAESVSWWARSCCLEFLQVFVFHNMAVILSKDDWVQEVIAIVLRLLEDDWLEVREKASQVLGGLLHCDFIASTDELIEKFKVKSKTNLKKRKKVDNHVVDTIALQSLKLRHSGILGLCAFINAYPYDVPEFVPDVFLLLGNHLNDPQPIPSTIRKTLGDFKRTHHDNWEQHSLKFTEEQLAVLGDLTIPPSYYA</sequence>
<dbReference type="InterPro" id="IPR021843">
    <property type="entry name" value="PSME4_C"/>
</dbReference>
<dbReference type="InterPro" id="IPR048999">
    <property type="entry name" value="STT3-PglB_core"/>
</dbReference>
<proteinExistence type="inferred from homology"/>